<dbReference type="PROSITE" id="PS51208">
    <property type="entry name" value="AUTOTRANSPORTER"/>
    <property type="match status" value="1"/>
</dbReference>
<protein>
    <recommendedName>
        <fullName evidence="1">Autotransporter domain-containing protein</fullName>
    </recommendedName>
</protein>
<dbReference type="InterPro" id="IPR036709">
    <property type="entry name" value="Autotransporte_beta_dom_sf"/>
</dbReference>
<evidence type="ECO:0000313" key="3">
    <source>
        <dbReference type="Proteomes" id="UP000253061"/>
    </source>
</evidence>
<dbReference type="AlphaFoldDB" id="A0A367V8A7"/>
<gene>
    <name evidence="2" type="ORF">TH6_12650</name>
</gene>
<dbReference type="SUPFAM" id="SSF103515">
    <property type="entry name" value="Autotransporter"/>
    <property type="match status" value="1"/>
</dbReference>
<accession>A0A367V8A7</accession>
<dbReference type="InterPro" id="IPR005546">
    <property type="entry name" value="Autotransporte_beta"/>
</dbReference>
<reference evidence="2 3" key="1">
    <citation type="submission" date="2014-07" db="EMBL/GenBank/DDBJ databases">
        <title>Draft genome sequence of Thalassospira profundimaris R8-17.</title>
        <authorList>
            <person name="Lai Q."/>
            <person name="Shao Z."/>
        </authorList>
    </citation>
    <scope>NUCLEOTIDE SEQUENCE [LARGE SCALE GENOMIC DNA]</scope>
    <source>
        <strain evidence="2 3">R8-17</strain>
    </source>
</reference>
<sequence>MKAPSISDLWGIAGFGVLAIALAPFDARAANCAASGGLIFVGKTSDSASSVWLSGTSAGAFRLDAQGATKDTWNQARRGLHLTLSDVVSTGNGGTHHLYDNSGGGCLLDSQNQKGGVNLPPIGRLFPDFLTPEVPVVVDPPVAIKPPIGILPPQTITPEIPIAVIPPIGILPPTGITPEIPIAVKPPIGILPPDLITPELPIGVTPPIGTLPPTGITPELPIDTKPPIGVLPPEPITPERPIGVTPPIGTLPPTGITPELPIDTKPPIGVLPPEPITPEVPAITPPSPNVPETVANAQLPKRPDAYLADSTCAILEGNGYLYLDESGAIFTAPCTLVRQGGYEGITVASLLEQSDVPLTPGRDFFSDPLWNFWSETRGVYAQDRRYNLDTEGYSGSFLFGVDREIAEDTVAGVSASFETSGSEGYDGGLETAAYGLSVGPYFAHRLSPQWAIQGSLGYMLLQNDLEVVVLEGNYFSHQLSAAAAINGQYRYEEWFLRPRFGLSYAETFVEDYDLSGTINGTPVTVDIGSDHFGYGSAEISGEASRYVDLGDDLLGMPYGELGLHIALDRPNDGKILSGDLRLEDTSPVTGTIRGGMRFFYEDRIAFDVGAGYLSIGQNGLDIWEAKARVSFAF</sequence>
<feature type="domain" description="Autotransporter" evidence="1">
    <location>
        <begin position="365"/>
        <end position="633"/>
    </location>
</feature>
<dbReference type="Gene3D" id="2.40.128.130">
    <property type="entry name" value="Autotransporter beta-domain"/>
    <property type="match status" value="1"/>
</dbReference>
<comment type="caution">
    <text evidence="2">The sequence shown here is derived from an EMBL/GenBank/DDBJ whole genome shotgun (WGS) entry which is preliminary data.</text>
</comment>
<name>A0A367V8A7_9PROT</name>
<evidence type="ECO:0000259" key="1">
    <source>
        <dbReference type="PROSITE" id="PS51208"/>
    </source>
</evidence>
<dbReference type="Pfam" id="PF03797">
    <property type="entry name" value="Autotransporter"/>
    <property type="match status" value="1"/>
</dbReference>
<dbReference type="Proteomes" id="UP000253061">
    <property type="component" value="Unassembled WGS sequence"/>
</dbReference>
<dbReference type="RefSeq" id="WP_062955539.1">
    <property type="nucleotide sequence ID" value="NZ_JPWB01000005.1"/>
</dbReference>
<evidence type="ECO:0000313" key="2">
    <source>
        <dbReference type="EMBL" id="RCK21456.1"/>
    </source>
</evidence>
<organism evidence="2 3">
    <name type="scientific">Thalassospira profundimaris</name>
    <dbReference type="NCBI Taxonomy" id="502049"/>
    <lineage>
        <taxon>Bacteria</taxon>
        <taxon>Pseudomonadati</taxon>
        <taxon>Pseudomonadota</taxon>
        <taxon>Alphaproteobacteria</taxon>
        <taxon>Rhodospirillales</taxon>
        <taxon>Thalassospiraceae</taxon>
        <taxon>Thalassospira</taxon>
    </lineage>
</organism>
<dbReference type="SMART" id="SM00869">
    <property type="entry name" value="Autotransporter"/>
    <property type="match status" value="1"/>
</dbReference>
<dbReference type="EMBL" id="JPWB01000005">
    <property type="protein sequence ID" value="RCK21456.1"/>
    <property type="molecule type" value="Genomic_DNA"/>
</dbReference>
<proteinExistence type="predicted"/>